<dbReference type="InterPro" id="IPR000760">
    <property type="entry name" value="Inositol_monophosphatase-like"/>
</dbReference>
<dbReference type="EC" id="3.1.3.15" evidence="4"/>
<dbReference type="OrthoDB" id="9785695at2"/>
<evidence type="ECO:0000256" key="2">
    <source>
        <dbReference type="ARBA" id="ARBA00009759"/>
    </source>
</evidence>
<dbReference type="EMBL" id="CP000927">
    <property type="protein sequence ID" value="ABZ70350.1"/>
    <property type="molecule type" value="Genomic_DNA"/>
</dbReference>
<comment type="cofactor">
    <cofactor evidence="1 5">
        <name>Mg(2+)</name>
        <dbReference type="ChEBI" id="CHEBI:18420"/>
    </cofactor>
</comment>
<dbReference type="KEGG" id="cak:Caul_1220"/>
<feature type="binding site" evidence="5">
    <location>
        <position position="83"/>
    </location>
    <ligand>
        <name>Mg(2+)</name>
        <dbReference type="ChEBI" id="CHEBI:18420"/>
        <label>1</label>
        <note>catalytic</note>
    </ligand>
</feature>
<comment type="similarity">
    <text evidence="2">Belongs to the inositol monophosphatase superfamily.</text>
</comment>
<dbReference type="HOGENOM" id="CLU_044118_4_1_5"/>
<evidence type="ECO:0000256" key="1">
    <source>
        <dbReference type="ARBA" id="ARBA00001946"/>
    </source>
</evidence>
<accession>B0SY27</accession>
<organism evidence="6">
    <name type="scientific">Caulobacter sp. (strain K31)</name>
    <dbReference type="NCBI Taxonomy" id="366602"/>
    <lineage>
        <taxon>Bacteria</taxon>
        <taxon>Pseudomonadati</taxon>
        <taxon>Pseudomonadota</taxon>
        <taxon>Alphaproteobacteria</taxon>
        <taxon>Caulobacterales</taxon>
        <taxon>Caulobacteraceae</taxon>
        <taxon>Caulobacter</taxon>
    </lineage>
</organism>
<protein>
    <recommendedName>
        <fullName evidence="4">Histidinol-phosphatase</fullName>
        <ecNumber evidence="4">3.1.3.15</ecNumber>
    </recommendedName>
</protein>
<name>B0SY27_CAUSK</name>
<dbReference type="InterPro" id="IPR011809">
    <property type="entry name" value="His_9_proposed"/>
</dbReference>
<dbReference type="GO" id="GO:0004401">
    <property type="term" value="F:histidinol-phosphatase activity"/>
    <property type="evidence" value="ECO:0007669"/>
    <property type="project" value="UniProtKB-UniRule"/>
</dbReference>
<evidence type="ECO:0000313" key="6">
    <source>
        <dbReference type="EMBL" id="ABZ70350.1"/>
    </source>
</evidence>
<feature type="binding site" evidence="5">
    <location>
        <position position="99"/>
    </location>
    <ligand>
        <name>Mg(2+)</name>
        <dbReference type="ChEBI" id="CHEBI:18420"/>
        <label>1</label>
        <note>catalytic</note>
    </ligand>
</feature>
<evidence type="ECO:0000256" key="5">
    <source>
        <dbReference type="PIRSR" id="PIRSR600760-2"/>
    </source>
</evidence>
<dbReference type="AlphaFoldDB" id="B0SY27"/>
<dbReference type="GO" id="GO:0000105">
    <property type="term" value="P:L-histidine biosynthetic process"/>
    <property type="evidence" value="ECO:0007669"/>
    <property type="project" value="UniProtKB-UniRule"/>
</dbReference>
<dbReference type="Gene3D" id="3.40.190.80">
    <property type="match status" value="1"/>
</dbReference>
<dbReference type="STRING" id="366602.Caul_1220"/>
<feature type="binding site" evidence="5">
    <location>
        <position position="101"/>
    </location>
    <ligand>
        <name>Mg(2+)</name>
        <dbReference type="ChEBI" id="CHEBI:18420"/>
        <label>1</label>
        <note>catalytic</note>
    </ligand>
</feature>
<evidence type="ECO:0000256" key="4">
    <source>
        <dbReference type="NCBIfam" id="TIGR02067"/>
    </source>
</evidence>
<feature type="binding site" evidence="5">
    <location>
        <position position="102"/>
    </location>
    <ligand>
        <name>Mg(2+)</name>
        <dbReference type="ChEBI" id="CHEBI:18420"/>
        <label>1</label>
        <note>catalytic</note>
    </ligand>
</feature>
<dbReference type="eggNOG" id="COG0483">
    <property type="taxonomic scope" value="Bacteria"/>
</dbReference>
<dbReference type="PANTHER" id="PTHR20854:SF4">
    <property type="entry name" value="INOSITOL-1-MONOPHOSPHATASE-RELATED"/>
    <property type="match status" value="1"/>
</dbReference>
<keyword evidence="5" id="KW-0460">Magnesium</keyword>
<dbReference type="NCBIfam" id="TIGR02067">
    <property type="entry name" value="his_9_HisN"/>
    <property type="match status" value="1"/>
</dbReference>
<evidence type="ECO:0000256" key="3">
    <source>
        <dbReference type="ARBA" id="ARBA00022801"/>
    </source>
</evidence>
<proteinExistence type="inferred from homology"/>
<dbReference type="GO" id="GO:0046872">
    <property type="term" value="F:metal ion binding"/>
    <property type="evidence" value="ECO:0007669"/>
    <property type="project" value="UniProtKB-KW"/>
</dbReference>
<keyword evidence="5" id="KW-0479">Metal-binding</keyword>
<reference evidence="6" key="1">
    <citation type="submission" date="2008-01" db="EMBL/GenBank/DDBJ databases">
        <title>Complete sequence of chromosome of Caulobacter sp. K31.</title>
        <authorList>
            <consortium name="US DOE Joint Genome Institute"/>
            <person name="Copeland A."/>
            <person name="Lucas S."/>
            <person name="Lapidus A."/>
            <person name="Barry K."/>
            <person name="Glavina del Rio T."/>
            <person name="Dalin E."/>
            <person name="Tice H."/>
            <person name="Pitluck S."/>
            <person name="Bruce D."/>
            <person name="Goodwin L."/>
            <person name="Thompson L.S."/>
            <person name="Brettin T."/>
            <person name="Detter J.C."/>
            <person name="Han C."/>
            <person name="Schmutz J."/>
            <person name="Larimer F."/>
            <person name="Land M."/>
            <person name="Hauser L."/>
            <person name="Kyrpides N."/>
            <person name="Kim E."/>
            <person name="Stephens C."/>
            <person name="Richardson P."/>
        </authorList>
    </citation>
    <scope>NUCLEOTIDE SEQUENCE [LARGE SCALE GENOMIC DNA]</scope>
    <source>
        <strain evidence="6">K31</strain>
    </source>
</reference>
<dbReference type="Gene3D" id="3.30.540.10">
    <property type="entry name" value="Fructose-1,6-Bisphosphatase, subunit A, domain 1"/>
    <property type="match status" value="1"/>
</dbReference>
<dbReference type="PANTHER" id="PTHR20854">
    <property type="entry name" value="INOSITOL MONOPHOSPHATASE"/>
    <property type="match status" value="1"/>
</dbReference>
<feature type="binding site" evidence="5">
    <location>
        <position position="227"/>
    </location>
    <ligand>
        <name>Mg(2+)</name>
        <dbReference type="ChEBI" id="CHEBI:18420"/>
        <label>1</label>
        <note>catalytic</note>
    </ligand>
</feature>
<dbReference type="GO" id="GO:0006020">
    <property type="term" value="P:inositol metabolic process"/>
    <property type="evidence" value="ECO:0007669"/>
    <property type="project" value="TreeGrafter"/>
</dbReference>
<gene>
    <name evidence="6" type="ordered locus">Caul_1220</name>
</gene>
<dbReference type="CDD" id="cd01641">
    <property type="entry name" value="Bacterial_IMPase_like_1"/>
    <property type="match status" value="1"/>
</dbReference>
<dbReference type="FunFam" id="3.30.540.10:FF:000030">
    <property type="entry name" value="Inositol monophosphatase"/>
    <property type="match status" value="1"/>
</dbReference>
<dbReference type="PRINTS" id="PR00377">
    <property type="entry name" value="IMPHPHTASES"/>
</dbReference>
<dbReference type="GO" id="GO:0008934">
    <property type="term" value="F:inositol monophosphate 1-phosphatase activity"/>
    <property type="evidence" value="ECO:0007669"/>
    <property type="project" value="TreeGrafter"/>
</dbReference>
<dbReference type="SUPFAM" id="SSF56655">
    <property type="entry name" value="Carbohydrate phosphatase"/>
    <property type="match status" value="1"/>
</dbReference>
<dbReference type="Pfam" id="PF00459">
    <property type="entry name" value="Inositol_P"/>
    <property type="match status" value="1"/>
</dbReference>
<sequence>MTLAADDLAQLDAFIIDLNRASAAAILPLFRADHGLEDKGAGKNLPRGSHAAFDPVTEADRGAEAAIRRLIGERYPDHGVIGEEYGEDRPDAEFVWVLDPIDGTRAFIAGLPLWTTLIGLRHQGRPVLGSIGQPYTGEIFIGSSAGSRLMSRGQSRPIQVRPCADLTDAVIATTDPEACFDGAELGAWRQVRAAAKLARLGCDAYAYAMVAMGKMDMVIEAGLQSWDIEAAIPVVEGAGGVVTDWRGDTIGPNGGQMVIAGDRRCLDEALVALRRSAK</sequence>
<dbReference type="GO" id="GO:0007165">
    <property type="term" value="P:signal transduction"/>
    <property type="evidence" value="ECO:0007669"/>
    <property type="project" value="TreeGrafter"/>
</dbReference>
<keyword evidence="3" id="KW-0378">Hydrolase</keyword>